<dbReference type="SUPFAM" id="SSF54695">
    <property type="entry name" value="POZ domain"/>
    <property type="match status" value="2"/>
</dbReference>
<feature type="compositionally biased region" description="Basic and acidic residues" evidence="1">
    <location>
        <begin position="1268"/>
        <end position="1296"/>
    </location>
</feature>
<dbReference type="CTD" id="284697"/>
<feature type="compositionally biased region" description="Polar residues" evidence="1">
    <location>
        <begin position="901"/>
        <end position="914"/>
    </location>
</feature>
<feature type="domain" description="BTB" evidence="2">
    <location>
        <begin position="43"/>
        <end position="106"/>
    </location>
</feature>
<feature type="region of interest" description="Disordered" evidence="1">
    <location>
        <begin position="1528"/>
        <end position="1548"/>
    </location>
</feature>
<keyword evidence="3" id="KW-1185">Reference proteome</keyword>
<feature type="compositionally biased region" description="Basic and acidic residues" evidence="1">
    <location>
        <begin position="1131"/>
        <end position="1140"/>
    </location>
</feature>
<reference evidence="4 5" key="1">
    <citation type="submission" date="2025-04" db="UniProtKB">
        <authorList>
            <consortium name="RefSeq"/>
        </authorList>
    </citation>
    <scope>IDENTIFICATION</scope>
</reference>
<dbReference type="OrthoDB" id="409642at2759"/>
<feature type="compositionally biased region" description="Basic and acidic residues" evidence="1">
    <location>
        <begin position="959"/>
        <end position="971"/>
    </location>
</feature>
<evidence type="ECO:0000259" key="2">
    <source>
        <dbReference type="PROSITE" id="PS50097"/>
    </source>
</evidence>
<feature type="compositionally biased region" description="Polar residues" evidence="1">
    <location>
        <begin position="1376"/>
        <end position="1391"/>
    </location>
</feature>
<dbReference type="Pfam" id="PF00651">
    <property type="entry name" value="BTB"/>
    <property type="match status" value="2"/>
</dbReference>
<gene>
    <name evidence="4 5" type="primary">LOC114434398</name>
</gene>
<feature type="compositionally biased region" description="Polar residues" evidence="1">
    <location>
        <begin position="1217"/>
        <end position="1226"/>
    </location>
</feature>
<feature type="compositionally biased region" description="Polar residues" evidence="1">
    <location>
        <begin position="631"/>
        <end position="641"/>
    </location>
</feature>
<feature type="compositionally biased region" description="Basic and acidic residues" evidence="1">
    <location>
        <begin position="868"/>
        <end position="897"/>
    </location>
</feature>
<protein>
    <submittedName>
        <fullName evidence="4 5">AP2-interacting clathrin-endocytosis protein-like</fullName>
    </submittedName>
</protein>
<feature type="compositionally biased region" description="Polar residues" evidence="1">
    <location>
        <begin position="1349"/>
        <end position="1360"/>
    </location>
</feature>
<feature type="domain" description="BTB" evidence="2">
    <location>
        <begin position="161"/>
        <end position="228"/>
    </location>
</feature>
<feature type="compositionally biased region" description="Low complexity" evidence="1">
    <location>
        <begin position="805"/>
        <end position="829"/>
    </location>
</feature>
<dbReference type="Pfam" id="PF15363">
    <property type="entry name" value="BTBD8_C"/>
    <property type="match status" value="1"/>
</dbReference>
<feature type="compositionally biased region" description="Basic and acidic residues" evidence="1">
    <location>
        <begin position="1328"/>
        <end position="1348"/>
    </location>
</feature>
<feature type="compositionally biased region" description="Low complexity" evidence="1">
    <location>
        <begin position="657"/>
        <end position="676"/>
    </location>
</feature>
<feature type="compositionally biased region" description="Basic and acidic residues" evidence="1">
    <location>
        <begin position="1361"/>
        <end position="1373"/>
    </location>
</feature>
<dbReference type="InterPro" id="IPR000210">
    <property type="entry name" value="BTB/POZ_dom"/>
</dbReference>
<dbReference type="RefSeq" id="XP_028259420.1">
    <property type="nucleotide sequence ID" value="XM_028403619.1"/>
</dbReference>
<dbReference type="GeneID" id="114434398"/>
<feature type="compositionally biased region" description="Low complexity" evidence="1">
    <location>
        <begin position="1030"/>
        <end position="1041"/>
    </location>
</feature>
<dbReference type="InterPro" id="IPR043225">
    <property type="entry name" value="BACK_BTBD8"/>
</dbReference>
<feature type="compositionally biased region" description="Basic and acidic residues" evidence="1">
    <location>
        <begin position="776"/>
        <end position="785"/>
    </location>
</feature>
<feature type="compositionally biased region" description="Acidic residues" evidence="1">
    <location>
        <begin position="1205"/>
        <end position="1216"/>
    </location>
</feature>
<evidence type="ECO:0000313" key="3">
    <source>
        <dbReference type="Proteomes" id="UP000515145"/>
    </source>
</evidence>
<feature type="compositionally biased region" description="Low complexity" evidence="1">
    <location>
        <begin position="717"/>
        <end position="726"/>
    </location>
</feature>
<feature type="compositionally biased region" description="Polar residues" evidence="1">
    <location>
        <begin position="927"/>
        <end position="938"/>
    </location>
</feature>
<dbReference type="PANTHER" id="PTHR22427:SF2">
    <property type="entry name" value="BTB_POZ DOMAIN-CONTAINING PROTEIN 8"/>
    <property type="match status" value="1"/>
</dbReference>
<feature type="compositionally biased region" description="Basic and acidic residues" evidence="1">
    <location>
        <begin position="1105"/>
        <end position="1115"/>
    </location>
</feature>
<dbReference type="Gene3D" id="3.30.710.10">
    <property type="entry name" value="Potassium Channel Kv1.1, Chain A"/>
    <property type="match status" value="2"/>
</dbReference>
<proteinExistence type="predicted"/>
<feature type="compositionally biased region" description="Polar residues" evidence="1">
    <location>
        <begin position="1528"/>
        <end position="1537"/>
    </location>
</feature>
<dbReference type="CDD" id="cd18490">
    <property type="entry name" value="BACK_BTBD8"/>
    <property type="match status" value="1"/>
</dbReference>
<feature type="compositionally biased region" description="Polar residues" evidence="1">
    <location>
        <begin position="535"/>
        <end position="547"/>
    </location>
</feature>
<dbReference type="Proteomes" id="UP000515145">
    <property type="component" value="Chromosome 4"/>
</dbReference>
<dbReference type="InterPro" id="IPR011333">
    <property type="entry name" value="SKP1/BTB/POZ_sf"/>
</dbReference>
<dbReference type="CDD" id="cd18286">
    <property type="entry name" value="BTB2_POZ_BTBD8"/>
    <property type="match status" value="1"/>
</dbReference>
<dbReference type="RefSeq" id="XP_028259419.1">
    <property type="nucleotide sequence ID" value="XM_028403618.1"/>
</dbReference>
<evidence type="ECO:0000313" key="4">
    <source>
        <dbReference type="RefSeq" id="XP_028259419.1"/>
    </source>
</evidence>
<dbReference type="InterPro" id="IPR027907">
    <property type="entry name" value="BTBD8_C"/>
</dbReference>
<name>A0A6P7HUM0_9TELE</name>
<feature type="compositionally biased region" description="Low complexity" evidence="1">
    <location>
        <begin position="578"/>
        <end position="588"/>
    </location>
</feature>
<evidence type="ECO:0000313" key="5">
    <source>
        <dbReference type="RefSeq" id="XP_028259420.1"/>
    </source>
</evidence>
<feature type="compositionally biased region" description="Basic and acidic residues" evidence="1">
    <location>
        <begin position="1042"/>
        <end position="1052"/>
    </location>
</feature>
<dbReference type="PROSITE" id="PS50097">
    <property type="entry name" value="BTB"/>
    <property type="match status" value="2"/>
</dbReference>
<feature type="region of interest" description="Disordered" evidence="1">
    <location>
        <begin position="499"/>
        <end position="1403"/>
    </location>
</feature>
<evidence type="ECO:0000256" key="1">
    <source>
        <dbReference type="SAM" id="MobiDB-lite"/>
    </source>
</evidence>
<dbReference type="Pfam" id="PF26017">
    <property type="entry name" value="BACK_BTBD8"/>
    <property type="match status" value="1"/>
</dbReference>
<accession>A0A6P7HUM0</accession>
<feature type="compositionally biased region" description="Basic and acidic residues" evidence="1">
    <location>
        <begin position="751"/>
        <end position="762"/>
    </location>
</feature>
<dbReference type="PANTHER" id="PTHR22427">
    <property type="entry name" value="GH15728P"/>
    <property type="match status" value="1"/>
</dbReference>
<dbReference type="SMART" id="SM00225">
    <property type="entry name" value="BTB"/>
    <property type="match status" value="1"/>
</dbReference>
<sequence length="1557" mass="169142">MITTEAAREFQAKERKYKEQLKRCLSSALSADLHRLLQEELEADVSLYAGSGSVRAHRAVLLARAPHILGGQTHKDPIIIHLPSFELSALKDFLRRLYTADQSMHSTEIIPDVEGSLPESVLPVLDEADLHSSTDSGAVVLDPASGLGADLLGLYQRGEQCDITIQVAEQLFSCHRAILCARSQYFRAMLSGSWMESSRQCITLQGLGPDEMEILLQFMYGAIVDLPSGASASQVVLAADMLGLEGMKDVVEMVLTRDYCRFFPKSADGVQRTVLECLSLTHALGLQNLHMLCKRWVAEHFVKAWCERNFSLLSPELHRACLTAVTETMTVQNAVTMLCGTEQLIDSLPEVKWAQQVKSLATELQEESLCVIVQHLSKVTHTQAFQDLRRREEFTTEPALLKKLCSAVREGVTVDNCCDLFTAVHSLCGDDFVEDFYLEQQGQIRESFRQEICTLRGRLWTFLLQTFYAVRHTQGWETLSSKHRERILADAIDKGDNRRLGKKPVFSSSQPKAVKCPSSAPESPPVQRALRLSENRNSFSRTSTSAMKSDGLGTANKTGDGHASKSKTVKKVGDRSVAAKAKTASAAAPVVNGTGAAGTRRDTASANGPRSPHGAKEQERKPNPGARPKTSPASCTATSQAVVMKAQKSSAGKADNTAGTTQAQPAASSTSGSASPENGASSPRNDTHSIPGAKPKQQAKAVNKSPLTKPPQRSDTTKTSSPTNKPSVRETGKAKTAASDRPAAGVTTARADAKGRSTPDHHVSKHGSSMKKPASPRKEDSKDGLKSASAADKAASEAPKKKPTKPVSTTGVSAKSSAKPGKASLAPSKQSSVVAAKSGPKPKSTTELSTEKASPKAGGASRPSAASKKSETKAREAVDGKKSHCKTESGAEQKDLAEQAPSDQPASLNTQPANQGRGDSLHLESSPKPTTESLSRNTGAGDEGSDTPAISNIPQVKASKIDSCKPTEGTKVKPPQSGVIPAHISGGQAHEVSSPNSPRDTEHPIDTPCSIGSTDTPVEDSWSGIHHQVSPESETGSTHTTSSDDIKPRSEDYDAGGSQDDDCSNDRGVSKCGTMRCHDFLGRSSSDTSTPEELKMYEGGAGLRVEVRLRGREAETTSEEEGVRQRPRSWLQRDEVPVEEEHSEVEATVTVKSVPDHQLFSSEEEDDDEEETEDERSEVEVIPSQGQAPPTEPSPHFQGIVNLAFDDDGVDQENDQPDYQSSSNFRRSVLLSVDECEELGSEEGGIQTPPQQQDDALTPCDVFESDTTAEHNHLPRHLENTDIRHKKPAEERDEKSSVFLTEIQEPMQEESNHIQMDGVKSSCPTLDPDTRDQPPQERPCHLDLRHTEQYNGGMSKNHSNPSERKKADLHLDLNEPQLTGDSPVHTAQSPAGDNGCDRLDQTCKHDRRPSKALSPIYEMDVGEAFEHCSDKDRIVRLQAEEEKQRGDEDSSSEFAERDWSLLRQLLSEHESNLGIINPVPEELNLAQYLIKQTLSLSRDCLDSQAFLSPEKETFKRWAELISPMEDSSTSITVTSFSPEDAASPQGEWTIVELETHH</sequence>
<feature type="compositionally biased region" description="Acidic residues" evidence="1">
    <location>
        <begin position="1162"/>
        <end position="1177"/>
    </location>
</feature>
<organism evidence="3 5">
    <name type="scientific">Parambassis ranga</name>
    <name type="common">Indian glassy fish</name>
    <dbReference type="NCBI Taxonomy" id="210632"/>
    <lineage>
        <taxon>Eukaryota</taxon>
        <taxon>Metazoa</taxon>
        <taxon>Chordata</taxon>
        <taxon>Craniata</taxon>
        <taxon>Vertebrata</taxon>
        <taxon>Euteleostomi</taxon>
        <taxon>Actinopterygii</taxon>
        <taxon>Neopterygii</taxon>
        <taxon>Teleostei</taxon>
        <taxon>Neoteleostei</taxon>
        <taxon>Acanthomorphata</taxon>
        <taxon>Ovalentaria</taxon>
        <taxon>Ambassidae</taxon>
        <taxon>Parambassis</taxon>
    </lineage>
</organism>